<protein>
    <submittedName>
        <fullName evidence="1">Uncharacterized protein</fullName>
    </submittedName>
</protein>
<dbReference type="Proteomes" id="UP000633035">
    <property type="component" value="Unassembled WGS sequence"/>
</dbReference>
<proteinExistence type="predicted"/>
<dbReference type="RefSeq" id="WP_200289198.1">
    <property type="nucleotide sequence ID" value="NZ_JAENOF010000018.1"/>
</dbReference>
<evidence type="ECO:0000313" key="2">
    <source>
        <dbReference type="Proteomes" id="UP000633035"/>
    </source>
</evidence>
<sequence>MTNKKGRLVAKRVYGYDNVENKNLIHEFAELIFMDGRKIYEVSRKNLNSNLVVERFYYDEKRDVQFFADEEWEITRTNFIFDDEYDFKAKTEFKQIIIDYLLELEQEIRVNEKSVFIDKTFLLEELENYFADHDFYRYDGYPQIEMRTFLDRRPFEIARDVADRCEFKLRYFPGTYENKEAYLEATSGKRVVQTFGYGASKLYDKMM</sequence>
<gene>
    <name evidence="1" type="ORF">JI642_12705</name>
</gene>
<keyword evidence="2" id="KW-1185">Reference proteome</keyword>
<name>A0ABS1G7V2_LISIV</name>
<evidence type="ECO:0000313" key="1">
    <source>
        <dbReference type="EMBL" id="MBK1962959.1"/>
    </source>
</evidence>
<dbReference type="EMBL" id="JAENOF010000018">
    <property type="protein sequence ID" value="MBK1962959.1"/>
    <property type="molecule type" value="Genomic_DNA"/>
</dbReference>
<reference evidence="1 2" key="1">
    <citation type="submission" date="2021-01" db="EMBL/GenBank/DDBJ databases">
        <title>Listeria ivanovii strains from Norway.</title>
        <authorList>
            <person name="Fagerlund A."/>
        </authorList>
    </citation>
    <scope>NUCLEOTIDE SEQUENCE [LARGE SCALE GENOMIC DNA]</scope>
    <source>
        <strain evidence="1 2">MF6989</strain>
    </source>
</reference>
<accession>A0ABS1G7V2</accession>
<organism evidence="1 2">
    <name type="scientific">Listeria ivanovii subsp. londoniensis</name>
    <dbReference type="NCBI Taxonomy" id="202752"/>
    <lineage>
        <taxon>Bacteria</taxon>
        <taxon>Bacillati</taxon>
        <taxon>Bacillota</taxon>
        <taxon>Bacilli</taxon>
        <taxon>Bacillales</taxon>
        <taxon>Listeriaceae</taxon>
        <taxon>Listeria</taxon>
    </lineage>
</organism>
<comment type="caution">
    <text evidence="1">The sequence shown here is derived from an EMBL/GenBank/DDBJ whole genome shotgun (WGS) entry which is preliminary data.</text>
</comment>